<feature type="transmembrane region" description="Helical" evidence="12">
    <location>
        <begin position="6"/>
        <end position="24"/>
    </location>
</feature>
<gene>
    <name evidence="13" type="ORF">I3842_11G138700</name>
</gene>
<comment type="caution">
    <text evidence="13">The sequence shown here is derived from an EMBL/GenBank/DDBJ whole genome shotgun (WGS) entry which is preliminary data.</text>
</comment>
<evidence type="ECO:0000256" key="10">
    <source>
        <dbReference type="ARBA" id="ARBA00023279"/>
    </source>
</evidence>
<keyword evidence="6 12" id="KW-1133">Transmembrane helix</keyword>
<keyword evidence="7" id="KW-0446">Lipid-binding</keyword>
<evidence type="ECO:0000313" key="13">
    <source>
        <dbReference type="EMBL" id="KAG6688720.1"/>
    </source>
</evidence>
<feature type="region of interest" description="Disordered" evidence="11">
    <location>
        <begin position="67"/>
        <end position="93"/>
    </location>
</feature>
<keyword evidence="5" id="KW-0732">Signal</keyword>
<keyword evidence="3" id="KW-1003">Cell membrane</keyword>
<dbReference type="AlphaFoldDB" id="A0A922DQ52"/>
<sequence length="173" mass="21507">MSWMVMFGLLLAIFPTVLVLLWLLHQKGLFDPLYDWWEDHFETDNQSSSRDIRRHKIDLDHPRIHVHKHHEHPRHHKHSAQNKRRSIYNERRHNHSDRETDYNYYLHHVHKDRHKHSRNKNLSTIQQRKEEREAMKGLLKASRHYEEKQDEFIKRKRGLLNDTQLYQHTKRRE</sequence>
<protein>
    <submittedName>
        <fullName evidence="13">Uncharacterized protein</fullName>
    </submittedName>
</protein>
<reference evidence="13" key="1">
    <citation type="submission" date="2021-01" db="EMBL/GenBank/DDBJ databases">
        <authorList>
            <person name="Lovell J.T."/>
            <person name="Bentley N."/>
            <person name="Bhattarai G."/>
            <person name="Jenkins J.W."/>
            <person name="Sreedasyam A."/>
            <person name="Alarcon Y."/>
            <person name="Bock C."/>
            <person name="Boston L."/>
            <person name="Carlson J."/>
            <person name="Cervantes K."/>
            <person name="Clermont K."/>
            <person name="Krom N."/>
            <person name="Kubenka K."/>
            <person name="Mamidi S."/>
            <person name="Mattison C."/>
            <person name="Monteros M."/>
            <person name="Pisani C."/>
            <person name="Plott C."/>
            <person name="Rajasekar S."/>
            <person name="Rhein H.S."/>
            <person name="Rohla C."/>
            <person name="Song M."/>
            <person name="Hilaire R.S."/>
            <person name="Shu S."/>
            <person name="Wells L."/>
            <person name="Wang X."/>
            <person name="Webber J."/>
            <person name="Heerema R.J."/>
            <person name="Klein P."/>
            <person name="Conner P."/>
            <person name="Grauke L."/>
            <person name="Grimwood J."/>
            <person name="Schmutz J."/>
            <person name="Randall J.J."/>
        </authorList>
    </citation>
    <scope>NUCLEOTIDE SEQUENCE</scope>
    <source>
        <tissue evidence="13">Leaf</tissue>
    </source>
</reference>
<evidence type="ECO:0000256" key="5">
    <source>
        <dbReference type="ARBA" id="ARBA00022729"/>
    </source>
</evidence>
<organism evidence="13 14">
    <name type="scientific">Carya illinoinensis</name>
    <name type="common">Pecan</name>
    <dbReference type="NCBI Taxonomy" id="32201"/>
    <lineage>
        <taxon>Eukaryota</taxon>
        <taxon>Viridiplantae</taxon>
        <taxon>Streptophyta</taxon>
        <taxon>Embryophyta</taxon>
        <taxon>Tracheophyta</taxon>
        <taxon>Spermatophyta</taxon>
        <taxon>Magnoliopsida</taxon>
        <taxon>eudicotyledons</taxon>
        <taxon>Gunneridae</taxon>
        <taxon>Pentapetalae</taxon>
        <taxon>rosids</taxon>
        <taxon>fabids</taxon>
        <taxon>Fagales</taxon>
        <taxon>Juglandaceae</taxon>
        <taxon>Carya</taxon>
    </lineage>
</organism>
<evidence type="ECO:0000256" key="8">
    <source>
        <dbReference type="ARBA" id="ARBA00023136"/>
    </source>
</evidence>
<keyword evidence="9" id="KW-1015">Disulfide bond</keyword>
<keyword evidence="10" id="KW-0278">Fertilization</keyword>
<evidence type="ECO:0000256" key="12">
    <source>
        <dbReference type="SAM" id="Phobius"/>
    </source>
</evidence>
<comment type="subcellular location">
    <subcellularLocation>
        <location evidence="1">Cell membrane</location>
        <topology evidence="1">Single-pass type I membrane protein</topology>
    </subcellularLocation>
</comment>
<evidence type="ECO:0000256" key="4">
    <source>
        <dbReference type="ARBA" id="ARBA00022692"/>
    </source>
</evidence>
<evidence type="ECO:0000256" key="6">
    <source>
        <dbReference type="ARBA" id="ARBA00022989"/>
    </source>
</evidence>
<dbReference type="GO" id="GO:0005886">
    <property type="term" value="C:plasma membrane"/>
    <property type="evidence" value="ECO:0007669"/>
    <property type="project" value="UniProtKB-SubCell"/>
</dbReference>
<comment type="similarity">
    <text evidence="2">Belongs to the HAP2/GCS1 family.</text>
</comment>
<dbReference type="PANTHER" id="PTHR31764:SF0">
    <property type="entry name" value="GENERATIVE CELL SPECIFIC-1_HAP2 DOMAIN-CONTAINING PROTEIN"/>
    <property type="match status" value="1"/>
</dbReference>
<dbReference type="PANTHER" id="PTHR31764">
    <property type="entry name" value="PROTEIN HAPLESS 2"/>
    <property type="match status" value="1"/>
</dbReference>
<accession>A0A922DQ52</accession>
<proteinExistence type="inferred from homology"/>
<evidence type="ECO:0000256" key="1">
    <source>
        <dbReference type="ARBA" id="ARBA00004251"/>
    </source>
</evidence>
<evidence type="ECO:0000313" key="14">
    <source>
        <dbReference type="Proteomes" id="UP000811246"/>
    </source>
</evidence>
<evidence type="ECO:0000256" key="9">
    <source>
        <dbReference type="ARBA" id="ARBA00023157"/>
    </source>
</evidence>
<keyword evidence="8 12" id="KW-0472">Membrane</keyword>
<name>A0A922DQ52_CARIL</name>
<evidence type="ECO:0000256" key="2">
    <source>
        <dbReference type="ARBA" id="ARBA00010929"/>
    </source>
</evidence>
<dbReference type="Proteomes" id="UP000811246">
    <property type="component" value="Chromosome 11"/>
</dbReference>
<evidence type="ECO:0000256" key="3">
    <source>
        <dbReference type="ARBA" id="ARBA00022475"/>
    </source>
</evidence>
<evidence type="ECO:0000256" key="11">
    <source>
        <dbReference type="SAM" id="MobiDB-lite"/>
    </source>
</evidence>
<dbReference type="EMBL" id="CM031835">
    <property type="protein sequence ID" value="KAG6688720.1"/>
    <property type="molecule type" value="Genomic_DNA"/>
</dbReference>
<dbReference type="InterPro" id="IPR040326">
    <property type="entry name" value="HAP2/GCS1"/>
</dbReference>
<evidence type="ECO:0000256" key="7">
    <source>
        <dbReference type="ARBA" id="ARBA00023121"/>
    </source>
</evidence>
<keyword evidence="4 12" id="KW-0812">Transmembrane</keyword>
<dbReference type="GO" id="GO:0008289">
    <property type="term" value="F:lipid binding"/>
    <property type="evidence" value="ECO:0007669"/>
    <property type="project" value="UniProtKB-KW"/>
</dbReference>
<feature type="compositionally biased region" description="Basic residues" evidence="11">
    <location>
        <begin position="67"/>
        <end position="86"/>
    </location>
</feature>